<feature type="transmembrane region" description="Helical" evidence="1">
    <location>
        <begin position="442"/>
        <end position="464"/>
    </location>
</feature>
<feature type="transmembrane region" description="Helical" evidence="1">
    <location>
        <begin position="476"/>
        <end position="494"/>
    </location>
</feature>
<dbReference type="CDD" id="cd14686">
    <property type="entry name" value="bZIP"/>
    <property type="match status" value="1"/>
</dbReference>
<evidence type="ECO:0000313" key="2">
    <source>
        <dbReference type="EMBL" id="OAN15316.1"/>
    </source>
</evidence>
<feature type="transmembrane region" description="Helical" evidence="1">
    <location>
        <begin position="292"/>
        <end position="325"/>
    </location>
</feature>
<evidence type="ECO:0008006" key="4">
    <source>
        <dbReference type="Google" id="ProtNLM"/>
    </source>
</evidence>
<feature type="transmembrane region" description="Helical" evidence="1">
    <location>
        <begin position="381"/>
        <end position="399"/>
    </location>
</feature>
<gene>
    <name evidence="2" type="ORF">A3783_05090</name>
</gene>
<feature type="transmembrane region" description="Helical" evidence="1">
    <location>
        <begin position="411"/>
        <end position="430"/>
    </location>
</feature>
<name>A0ABX2VC87_9BACL</name>
<feature type="transmembrane region" description="Helical" evidence="1">
    <location>
        <begin position="506"/>
        <end position="525"/>
    </location>
</feature>
<feature type="transmembrane region" description="Helical" evidence="1">
    <location>
        <begin position="233"/>
        <end position="251"/>
    </location>
</feature>
<feature type="transmembrane region" description="Helical" evidence="1">
    <location>
        <begin position="263"/>
        <end position="280"/>
    </location>
</feature>
<dbReference type="Proteomes" id="UP000078447">
    <property type="component" value="Unassembled WGS sequence"/>
</dbReference>
<evidence type="ECO:0000256" key="1">
    <source>
        <dbReference type="SAM" id="Phobius"/>
    </source>
</evidence>
<proteinExistence type="predicted"/>
<keyword evidence="1" id="KW-0472">Membrane</keyword>
<keyword evidence="1" id="KW-1133">Transmembrane helix</keyword>
<protein>
    <recommendedName>
        <fullName evidence="4">DUF2339 domain-containing protein</fullName>
    </recommendedName>
</protein>
<comment type="caution">
    <text evidence="2">The sequence shown here is derived from an EMBL/GenBank/DDBJ whole genome shotgun (WGS) entry which is preliminary data.</text>
</comment>
<keyword evidence="3" id="KW-1185">Reference proteome</keyword>
<organism evidence="2 3">
    <name type="scientific">Exiguobacterium undae</name>
    <dbReference type="NCBI Taxonomy" id="169177"/>
    <lineage>
        <taxon>Bacteria</taxon>
        <taxon>Bacillati</taxon>
        <taxon>Bacillota</taxon>
        <taxon>Bacilli</taxon>
        <taxon>Bacillales</taxon>
        <taxon>Bacillales Family XII. Incertae Sedis</taxon>
        <taxon>Exiguobacterium</taxon>
    </lineage>
</organism>
<feature type="transmembrane region" description="Helical" evidence="1">
    <location>
        <begin position="207"/>
        <end position="226"/>
    </location>
</feature>
<keyword evidence="1" id="KW-0812">Transmembrane</keyword>
<feature type="transmembrane region" description="Helical" evidence="1">
    <location>
        <begin position="69"/>
        <end position="93"/>
    </location>
</feature>
<feature type="transmembrane region" description="Helical" evidence="1">
    <location>
        <begin position="531"/>
        <end position="549"/>
    </location>
</feature>
<dbReference type="InterPro" id="IPR019286">
    <property type="entry name" value="DUF2339_TM"/>
</dbReference>
<evidence type="ECO:0000313" key="3">
    <source>
        <dbReference type="Proteomes" id="UP000078447"/>
    </source>
</evidence>
<dbReference type="Pfam" id="PF10101">
    <property type="entry name" value="DUF2339"/>
    <property type="match status" value="2"/>
</dbReference>
<feature type="transmembrane region" description="Helical" evidence="1">
    <location>
        <begin position="131"/>
        <end position="154"/>
    </location>
</feature>
<reference evidence="2 3" key="1">
    <citation type="submission" date="2016-03" db="EMBL/GenBank/DDBJ databases">
        <authorList>
            <person name="Cho S.-Y."/>
            <person name="Lim S."/>
            <person name="Kim H."/>
            <person name="Soh E.H."/>
            <person name="Moon J.S."/>
        </authorList>
    </citation>
    <scope>NUCLEOTIDE SEQUENCE [LARGE SCALE GENOMIC DNA]</scope>
    <source>
        <strain evidence="2 3">KCTC 3810</strain>
    </source>
</reference>
<feature type="transmembrane region" description="Helical" evidence="1">
    <location>
        <begin position="184"/>
        <end position="201"/>
    </location>
</feature>
<sequence length="554" mass="61660">MDETRLEQLEQEVAQLKARLDRLEQQPVADTKVEPVSSVARPAVRPAFVKKQRTPVVKKARTRDEWENVLATVWLPRIGAIFAAIGAIFLFSYASMAGLISPAVRIGSGVIIGLLVMALGEFQYEKKRRELGVGLVATGTIVSLSALFAGMALYEFYPPLLAFLLEIVVLAIAYGLMLWMRSTALLILVSVTGFLLPFLQLSDEPNVFLFLLYEVLLFTAVCIAVLRLKSTKAYPVAAGIFFLALIFGSLTVNFETRPLMDEITLLCASLMAYLGTAYVGSRLPVTYNYPSWLAGGFVLLSLSVVDWSFVYGLAVLFALLAYVVANQTKDAWQNGVGHITLLFAISQLPVDTLSLGDQFRTVFYALVVVGLWFVERQQVPYQRFFGIAVYLMLMLYTIGNYEAYRLNGQSYAVSVLGLTLATAAFILLLVRTHGEAIWRKYWQVVLFFAAVGVFVTYTLIVMELPFYADLDQTDRSTTLSVAYILLSFVLVAIGRWRGTAAWRLSGLLLLSVSAVKLLLFDLSFLSLIQKAFVFIGFGIVAFVISRTYFKKRRS</sequence>
<dbReference type="PANTHER" id="PTHR38434:SF1">
    <property type="entry name" value="BLL2549 PROTEIN"/>
    <property type="match status" value="1"/>
</dbReference>
<dbReference type="RefSeq" id="WP_028106174.1">
    <property type="nucleotide sequence ID" value="NZ_LVVL01000001.1"/>
</dbReference>
<feature type="transmembrane region" description="Helical" evidence="1">
    <location>
        <begin position="99"/>
        <end position="119"/>
    </location>
</feature>
<dbReference type="PANTHER" id="PTHR38434">
    <property type="entry name" value="BLL2549 PROTEIN"/>
    <property type="match status" value="1"/>
</dbReference>
<dbReference type="EMBL" id="LVVL01000001">
    <property type="protein sequence ID" value="OAN15316.1"/>
    <property type="molecule type" value="Genomic_DNA"/>
</dbReference>
<accession>A0ABX2VC87</accession>